<accession>A0A816EFH2</accession>
<dbReference type="Proteomes" id="UP000663828">
    <property type="component" value="Unassembled WGS sequence"/>
</dbReference>
<gene>
    <name evidence="2" type="ORF">XAT740_LOCUS55165</name>
</gene>
<dbReference type="EMBL" id="CAJNOR010010212">
    <property type="protein sequence ID" value="CAF1652026.1"/>
    <property type="molecule type" value="Genomic_DNA"/>
</dbReference>
<comment type="caution">
    <text evidence="2">The sequence shown here is derived from an EMBL/GenBank/DDBJ whole genome shotgun (WGS) entry which is preliminary data.</text>
</comment>
<reference evidence="2" key="1">
    <citation type="submission" date="2021-02" db="EMBL/GenBank/DDBJ databases">
        <authorList>
            <person name="Nowell W R."/>
        </authorList>
    </citation>
    <scope>NUCLEOTIDE SEQUENCE</scope>
</reference>
<name>A0A816EFH2_ADIRI</name>
<feature type="region of interest" description="Disordered" evidence="1">
    <location>
        <begin position="199"/>
        <end position="223"/>
    </location>
</feature>
<evidence type="ECO:0000313" key="3">
    <source>
        <dbReference type="Proteomes" id="UP000663828"/>
    </source>
</evidence>
<evidence type="ECO:0000313" key="2">
    <source>
        <dbReference type="EMBL" id="CAF1652026.1"/>
    </source>
</evidence>
<dbReference type="AlphaFoldDB" id="A0A816EFH2"/>
<organism evidence="2 3">
    <name type="scientific">Adineta ricciae</name>
    <name type="common">Rotifer</name>
    <dbReference type="NCBI Taxonomy" id="249248"/>
    <lineage>
        <taxon>Eukaryota</taxon>
        <taxon>Metazoa</taxon>
        <taxon>Spiralia</taxon>
        <taxon>Gnathifera</taxon>
        <taxon>Rotifera</taxon>
        <taxon>Eurotatoria</taxon>
        <taxon>Bdelloidea</taxon>
        <taxon>Adinetida</taxon>
        <taxon>Adinetidae</taxon>
        <taxon>Adineta</taxon>
    </lineage>
</organism>
<keyword evidence="3" id="KW-1185">Reference proteome</keyword>
<sequence length="519" mass="60134">MDVILQQHSSLVRRLRQGDPNVTVHEIEAYLDRILDFLKTVPYRPTQTDGLSLLTVVCDDLASQKTLHLFNHPIIINHSIFVYIGRTLEMLLTKCNHLQSLSLKKHDEDALYSISYLIAQLCLHRNEHIPLFYGRFLDRIFPVTEKPNGRDDTFQFSPREGETFLTDKPNLKTARLHPSAPKARPVTPIMINFEIMPEPKQRQPSKPVTLRKDPLVKPQPKTSELERDLPVKTYQSIFLTKSFFEKLRCGIEDLSQNEYSPYHIKYKVIDRLVRLCSKMNLVDFIYESIIKCLCSKFYSQTFTTIESTQMCLTPKQLFFVYSCSRFIIRHELNQPDRLPKLLCPSMIAATKLIIDHALPDHDDRGLARQTLSFHLELLNHLSSTTVGRRHFLQSSISNQMIRILNTEQLLTLACKTEVFFDANVRVIVHTLLLLCNLAYEKTIFTLLKGMNLKYTKVLDEAKDSAIQFAYNALESILSEDTIDEANEPQKLKQDYLKSLIDNLPEAKRITIIDYGRTYE</sequence>
<evidence type="ECO:0000256" key="1">
    <source>
        <dbReference type="SAM" id="MobiDB-lite"/>
    </source>
</evidence>
<proteinExistence type="predicted"/>
<protein>
    <submittedName>
        <fullName evidence="2">Uncharacterized protein</fullName>
    </submittedName>
</protein>
<feature type="non-terminal residue" evidence="2">
    <location>
        <position position="1"/>
    </location>
</feature>